<dbReference type="Gene3D" id="2.60.120.1440">
    <property type="match status" value="1"/>
</dbReference>
<feature type="domain" description="FecR N-terminal" evidence="3">
    <location>
        <begin position="13"/>
        <end position="52"/>
    </location>
</feature>
<dbReference type="Pfam" id="PF16220">
    <property type="entry name" value="DUF4880"/>
    <property type="match status" value="1"/>
</dbReference>
<dbReference type="PIRSF" id="PIRSF018266">
    <property type="entry name" value="FecR"/>
    <property type="match status" value="1"/>
</dbReference>
<keyword evidence="1" id="KW-1133">Transmembrane helix</keyword>
<dbReference type="PANTHER" id="PTHR30273:SF2">
    <property type="entry name" value="PROTEIN FECR"/>
    <property type="match status" value="1"/>
</dbReference>
<organism evidence="4 5">
    <name type="scientific">Sphingomonas tagetis</name>
    <dbReference type="NCBI Taxonomy" id="2949092"/>
    <lineage>
        <taxon>Bacteria</taxon>
        <taxon>Pseudomonadati</taxon>
        <taxon>Pseudomonadota</taxon>
        <taxon>Alphaproteobacteria</taxon>
        <taxon>Sphingomonadales</taxon>
        <taxon>Sphingomonadaceae</taxon>
        <taxon>Sphingomonas</taxon>
    </lineage>
</organism>
<feature type="transmembrane region" description="Helical" evidence="1">
    <location>
        <begin position="87"/>
        <end position="108"/>
    </location>
</feature>
<reference evidence="4" key="1">
    <citation type="submission" date="2022-05" db="EMBL/GenBank/DDBJ databases">
        <title>Sphingomonas sp. strain MG17 Genome sequencing and assembly.</title>
        <authorList>
            <person name="Kim I."/>
        </authorList>
    </citation>
    <scope>NUCLEOTIDE SEQUENCE</scope>
    <source>
        <strain evidence="4">MG17</strain>
    </source>
</reference>
<feature type="domain" description="FecR protein" evidence="2">
    <location>
        <begin position="114"/>
        <end position="206"/>
    </location>
</feature>
<gene>
    <name evidence="4" type="ORF">M9978_06040</name>
</gene>
<dbReference type="InterPro" id="IPR006860">
    <property type="entry name" value="FecR"/>
</dbReference>
<evidence type="ECO:0000256" key="1">
    <source>
        <dbReference type="SAM" id="Phobius"/>
    </source>
</evidence>
<proteinExistence type="predicted"/>
<dbReference type="InterPro" id="IPR032623">
    <property type="entry name" value="FecR_N"/>
</dbReference>
<comment type="caution">
    <text evidence="4">The sequence shown here is derived from an EMBL/GenBank/DDBJ whole genome shotgun (WGS) entry which is preliminary data.</text>
</comment>
<dbReference type="AlphaFoldDB" id="A0A9X2KKQ9"/>
<dbReference type="PANTHER" id="PTHR30273">
    <property type="entry name" value="PERIPLASMIC SIGNAL SENSOR AND SIGMA FACTOR ACTIVATOR FECR-RELATED"/>
    <property type="match status" value="1"/>
</dbReference>
<keyword evidence="1" id="KW-0472">Membrane</keyword>
<dbReference type="EMBL" id="JAMLDX010000003">
    <property type="protein sequence ID" value="MCP3729985.1"/>
    <property type="molecule type" value="Genomic_DNA"/>
</dbReference>
<evidence type="ECO:0000259" key="3">
    <source>
        <dbReference type="Pfam" id="PF16220"/>
    </source>
</evidence>
<keyword evidence="1" id="KW-0812">Transmembrane</keyword>
<dbReference type="Pfam" id="PF04773">
    <property type="entry name" value="FecR"/>
    <property type="match status" value="1"/>
</dbReference>
<protein>
    <submittedName>
        <fullName evidence="4">FecR domain-containing protein</fullName>
    </submittedName>
</protein>
<evidence type="ECO:0000313" key="5">
    <source>
        <dbReference type="Proteomes" id="UP001139451"/>
    </source>
</evidence>
<dbReference type="Proteomes" id="UP001139451">
    <property type="component" value="Unassembled WGS sequence"/>
</dbReference>
<evidence type="ECO:0000259" key="2">
    <source>
        <dbReference type="Pfam" id="PF04773"/>
    </source>
</evidence>
<dbReference type="GO" id="GO:0016989">
    <property type="term" value="F:sigma factor antagonist activity"/>
    <property type="evidence" value="ECO:0007669"/>
    <property type="project" value="TreeGrafter"/>
</dbReference>
<name>A0A9X2KKQ9_9SPHN</name>
<sequence length="324" mass="34895">MSERETSDAINSAAAAWVARLDTGADAAVRAELDAWLAADERRRGAYFRAQAAWTMLDRACVLRGSLDMQPAEDIETERPRFSRRTVMFGSGMIAASVAAAAVGIGQLRQSTERIETAVGEIRRVPLKDGSFAAVNTNTRLAVTLKRESREVQLDSGEAWFEVAKDADRPFVVAAGDVRVRAVGTAFAVRRTGDGADVQVTEGVVEVWSKSDPTNVRRLSAGTAAFASNTAGPSLPADTGPDLDRTLAWRNGQLMFDGETLEAAAAEFNRYNMIQVEIADPALAQEKMVGRFRTNEPDAFARAAATVLGASAREEGNKIVLTRD</sequence>
<keyword evidence="5" id="KW-1185">Reference proteome</keyword>
<dbReference type="Gene3D" id="3.55.50.30">
    <property type="match status" value="1"/>
</dbReference>
<accession>A0A9X2KKQ9</accession>
<dbReference type="RefSeq" id="WP_254292098.1">
    <property type="nucleotide sequence ID" value="NZ_JAMLDX010000003.1"/>
</dbReference>
<evidence type="ECO:0000313" key="4">
    <source>
        <dbReference type="EMBL" id="MCP3729985.1"/>
    </source>
</evidence>
<dbReference type="InterPro" id="IPR012373">
    <property type="entry name" value="Ferrdict_sens_TM"/>
</dbReference>